<evidence type="ECO:0000313" key="2">
    <source>
        <dbReference type="Proteomes" id="UP000192247"/>
    </source>
</evidence>
<comment type="caution">
    <text evidence="1">The sequence shown here is derived from an EMBL/GenBank/DDBJ whole genome shotgun (WGS) entry which is preliminary data.</text>
</comment>
<dbReference type="AlphaFoldDB" id="A0A1V9XIE4"/>
<proteinExistence type="predicted"/>
<reference evidence="1 2" key="1">
    <citation type="journal article" date="2017" name="Gigascience">
        <title>Draft genome of the honey bee ectoparasitic mite, Tropilaelaps mercedesae, is shaped by the parasitic life history.</title>
        <authorList>
            <person name="Dong X."/>
            <person name="Armstrong S.D."/>
            <person name="Xia D."/>
            <person name="Makepeace B.L."/>
            <person name="Darby A.C."/>
            <person name="Kadowaki T."/>
        </authorList>
    </citation>
    <scope>NUCLEOTIDE SEQUENCE [LARGE SCALE GENOMIC DNA]</scope>
    <source>
        <strain evidence="1">Wuxi-XJTLU</strain>
    </source>
</reference>
<protein>
    <submittedName>
        <fullName evidence="1">Short-chain dehydrogenase TIC 32</fullName>
    </submittedName>
</protein>
<gene>
    <name evidence="1" type="ORF">BIW11_03610</name>
</gene>
<organism evidence="1 2">
    <name type="scientific">Tropilaelaps mercedesae</name>
    <dbReference type="NCBI Taxonomy" id="418985"/>
    <lineage>
        <taxon>Eukaryota</taxon>
        <taxon>Metazoa</taxon>
        <taxon>Ecdysozoa</taxon>
        <taxon>Arthropoda</taxon>
        <taxon>Chelicerata</taxon>
        <taxon>Arachnida</taxon>
        <taxon>Acari</taxon>
        <taxon>Parasitiformes</taxon>
        <taxon>Mesostigmata</taxon>
        <taxon>Gamasina</taxon>
        <taxon>Dermanyssoidea</taxon>
        <taxon>Laelapidae</taxon>
        <taxon>Tropilaelaps</taxon>
    </lineage>
</organism>
<dbReference type="OrthoDB" id="191979at2759"/>
<evidence type="ECO:0000313" key="1">
    <source>
        <dbReference type="EMBL" id="OQR73315.1"/>
    </source>
</evidence>
<dbReference type="InParanoid" id="A0A1V9XIE4"/>
<sequence length="80" mass="9392">MHLARGVVLIQIRKPTHVKMQRNQLAQWTSYNIREWYFASKLGLYLMSRELCRRYKSTELCSICVDPAIKNKLTYAAKAS</sequence>
<dbReference type="EMBL" id="MNPL01010133">
    <property type="protein sequence ID" value="OQR73315.1"/>
    <property type="molecule type" value="Genomic_DNA"/>
</dbReference>
<accession>A0A1V9XIE4</accession>
<dbReference type="Proteomes" id="UP000192247">
    <property type="component" value="Unassembled WGS sequence"/>
</dbReference>
<name>A0A1V9XIE4_9ACAR</name>
<keyword evidence="2" id="KW-1185">Reference proteome</keyword>